<evidence type="ECO:0000256" key="1">
    <source>
        <dbReference type="ARBA" id="ARBA00022450"/>
    </source>
</evidence>
<dbReference type="InterPro" id="IPR016035">
    <property type="entry name" value="Acyl_Trfase/lysoPLipase"/>
</dbReference>
<dbReference type="Proteomes" id="UP000649573">
    <property type="component" value="Unassembled WGS sequence"/>
</dbReference>
<sequence length="310" mass="33306">MKSAFVFPGAGSLFTDPFAYYAAGRRYAAELASRIDAVTADFGWPSVLSEPDLTAWSALSEMQTYHSQLSCHRVLVEEFGLRPDVLLGHSLGEITAMVAAEGITVEDGARLLCERTRALQAHASDDAATAAFRLSRGQAAMVAARAQDVVIAAVNSPTQVILSGPATEIGQLANLARAQGITVTALRAGPYAQHHVMLVPAFERYLESVRGIRSAPLKTAVWSPVLGRALGADDDLVLLAALQMVQPLDFCHAVTELRSEGVTKFVECGLKDTLTRLVTETLGSRARGWAPFRKRLTVTDVQQMTALLKS</sequence>
<dbReference type="PANTHER" id="PTHR43775">
    <property type="entry name" value="FATTY ACID SYNTHASE"/>
    <property type="match status" value="1"/>
</dbReference>
<evidence type="ECO:0000256" key="2">
    <source>
        <dbReference type="ARBA" id="ARBA00022553"/>
    </source>
</evidence>
<keyword evidence="2" id="KW-0597">Phosphoprotein</keyword>
<dbReference type="InterPro" id="IPR001227">
    <property type="entry name" value="Ac_transferase_dom_sf"/>
</dbReference>
<dbReference type="SMART" id="SM00827">
    <property type="entry name" value="PKS_AT"/>
    <property type="match status" value="1"/>
</dbReference>
<evidence type="ECO:0000259" key="3">
    <source>
        <dbReference type="SMART" id="SM00827"/>
    </source>
</evidence>
<dbReference type="Gene3D" id="3.40.366.10">
    <property type="entry name" value="Malonyl-Coenzyme A Acyl Carrier Protein, domain 2"/>
    <property type="match status" value="1"/>
</dbReference>
<dbReference type="InterPro" id="IPR014043">
    <property type="entry name" value="Acyl_transferase_dom"/>
</dbReference>
<feature type="domain" description="Malonyl-CoA:ACP transacylase (MAT)" evidence="3">
    <location>
        <begin position="6"/>
        <end position="296"/>
    </location>
</feature>
<reference evidence="5" key="1">
    <citation type="journal article" date="2019" name="Int. J. Syst. Evol. Microbiol.">
        <title>The Global Catalogue of Microorganisms (GCM) 10K type strain sequencing project: providing services to taxonomists for standard genome sequencing and annotation.</title>
        <authorList>
            <consortium name="The Broad Institute Genomics Platform"/>
            <consortium name="The Broad Institute Genome Sequencing Center for Infectious Disease"/>
            <person name="Wu L."/>
            <person name="Ma J."/>
        </authorList>
    </citation>
    <scope>NUCLEOTIDE SEQUENCE [LARGE SCALE GENOMIC DNA]</scope>
    <source>
        <strain evidence="5">JCM 3296</strain>
    </source>
</reference>
<evidence type="ECO:0000313" key="5">
    <source>
        <dbReference type="Proteomes" id="UP000649573"/>
    </source>
</evidence>
<protein>
    <recommendedName>
        <fullName evidence="3">Malonyl-CoA:ACP transacylase (MAT) domain-containing protein</fullName>
    </recommendedName>
</protein>
<dbReference type="SUPFAM" id="SSF52151">
    <property type="entry name" value="FabD/lysophospholipase-like"/>
    <property type="match status" value="1"/>
</dbReference>
<keyword evidence="1" id="KW-0596">Phosphopantetheine</keyword>
<dbReference type="Pfam" id="PF00698">
    <property type="entry name" value="Acyl_transf_1"/>
    <property type="match status" value="1"/>
</dbReference>
<dbReference type="EMBL" id="BMRE01000077">
    <property type="protein sequence ID" value="GGU81528.1"/>
    <property type="molecule type" value="Genomic_DNA"/>
</dbReference>
<organism evidence="4 5">
    <name type="scientific">Lentzea flava</name>
    <dbReference type="NCBI Taxonomy" id="103732"/>
    <lineage>
        <taxon>Bacteria</taxon>
        <taxon>Bacillati</taxon>
        <taxon>Actinomycetota</taxon>
        <taxon>Actinomycetes</taxon>
        <taxon>Pseudonocardiales</taxon>
        <taxon>Pseudonocardiaceae</taxon>
        <taxon>Lentzea</taxon>
    </lineage>
</organism>
<dbReference type="InterPro" id="IPR016036">
    <property type="entry name" value="Malonyl_transacylase_ACP-bd"/>
</dbReference>
<dbReference type="InterPro" id="IPR050091">
    <property type="entry name" value="PKS_NRPS_Biosynth_Enz"/>
</dbReference>
<accession>A0ABQ2VFE4</accession>
<evidence type="ECO:0000313" key="4">
    <source>
        <dbReference type="EMBL" id="GGU81528.1"/>
    </source>
</evidence>
<gene>
    <name evidence="4" type="ORF">GCM10010178_85270</name>
</gene>
<proteinExistence type="predicted"/>
<comment type="caution">
    <text evidence="4">The sequence shown here is derived from an EMBL/GenBank/DDBJ whole genome shotgun (WGS) entry which is preliminary data.</text>
</comment>
<keyword evidence="5" id="KW-1185">Reference proteome</keyword>
<dbReference type="SUPFAM" id="SSF55048">
    <property type="entry name" value="Probable ACP-binding domain of malonyl-CoA ACP transacylase"/>
    <property type="match status" value="1"/>
</dbReference>
<dbReference type="PANTHER" id="PTHR43775:SF37">
    <property type="entry name" value="SI:DKEY-61P9.11"/>
    <property type="match status" value="1"/>
</dbReference>
<name>A0ABQ2VFE4_9PSEU</name>
<dbReference type="RefSeq" id="WP_189259491.1">
    <property type="nucleotide sequence ID" value="NZ_BMRE01000077.1"/>
</dbReference>